<gene>
    <name evidence="3" type="ORF">MXMO3_03392</name>
</gene>
<sequence length="414" mass="44941">MAQEQTAQTGPRVAIIGAGIVGVTTALRLKELGAYPVLLDSAPDAATATSAQNAAQLSYSAVDAVASPALMALMPKVILGQSPSSKVSPLWVKDYFAWALKFLTQAKASQYEKNSFANLELSLTSKAVFQEWLETYDFDFDYRASGKVSLLGPGANLTAAQLWADKKKKMGADIEVLDHEGVVRKEPTFIQFQGRCNGGVYSGTDAVGDARKFAREALRSILEEGAGEFLPNQKVLDVIMDKDEMRYLITDQGRVEADAFVICAGLQSVELCERLGKNLPLAPMAGYSLSLPMGKAVPDLAITDTENKAVVTRLGNRIRYAGYADFVPQQRGISAKRLNTFKARLFERFPLVAEDSGDLSPWMGFRPLTPDSQPVIGRLTQKNGYINTGHGMFGWALSAGSADRVARQIMAEVR</sequence>
<proteinExistence type="predicted"/>
<evidence type="ECO:0000256" key="1">
    <source>
        <dbReference type="ARBA" id="ARBA00023002"/>
    </source>
</evidence>
<organism evidence="3 4">
    <name type="scientific">Maritalea myrionectae</name>
    <dbReference type="NCBI Taxonomy" id="454601"/>
    <lineage>
        <taxon>Bacteria</taxon>
        <taxon>Pseudomonadati</taxon>
        <taxon>Pseudomonadota</taxon>
        <taxon>Alphaproteobacteria</taxon>
        <taxon>Hyphomicrobiales</taxon>
        <taxon>Devosiaceae</taxon>
        <taxon>Maritalea</taxon>
    </lineage>
</organism>
<evidence type="ECO:0000259" key="2">
    <source>
        <dbReference type="Pfam" id="PF01266"/>
    </source>
</evidence>
<protein>
    <submittedName>
        <fullName evidence="3">D-arginine dehydrogenase</fullName>
    </submittedName>
</protein>
<dbReference type="SUPFAM" id="SSF54373">
    <property type="entry name" value="FAD-linked reductases, C-terminal domain"/>
    <property type="match status" value="1"/>
</dbReference>
<dbReference type="AlphaFoldDB" id="A0A2R4MJ08"/>
<dbReference type="Gene3D" id="3.30.9.10">
    <property type="entry name" value="D-Amino Acid Oxidase, subunit A, domain 2"/>
    <property type="match status" value="1"/>
</dbReference>
<dbReference type="GO" id="GO:0016491">
    <property type="term" value="F:oxidoreductase activity"/>
    <property type="evidence" value="ECO:0007669"/>
    <property type="project" value="UniProtKB-KW"/>
</dbReference>
<dbReference type="EMBL" id="CP021330">
    <property type="protein sequence ID" value="AVX05896.1"/>
    <property type="molecule type" value="Genomic_DNA"/>
</dbReference>
<dbReference type="PANTHER" id="PTHR13847:SF289">
    <property type="entry name" value="GLYCINE OXIDASE"/>
    <property type="match status" value="1"/>
</dbReference>
<dbReference type="Gene3D" id="3.50.50.60">
    <property type="entry name" value="FAD/NAD(P)-binding domain"/>
    <property type="match status" value="2"/>
</dbReference>
<dbReference type="SUPFAM" id="SSF51905">
    <property type="entry name" value="FAD/NAD(P)-binding domain"/>
    <property type="match status" value="1"/>
</dbReference>
<dbReference type="STRING" id="1122213.GCA_000423365_02700"/>
<dbReference type="Pfam" id="PF01266">
    <property type="entry name" value="DAO"/>
    <property type="match status" value="1"/>
</dbReference>
<accession>A0A2R4MJ08</accession>
<dbReference type="KEGG" id="mmyr:MXMO3_03392"/>
<reference evidence="3 4" key="1">
    <citation type="submission" date="2017-05" db="EMBL/GenBank/DDBJ databases">
        <title>Genome Analysis of Maritalea myrionectae HL2708#5.</title>
        <authorList>
            <consortium name="Cotde Inc.-PKNU"/>
            <person name="Jang D."/>
            <person name="Oh H.-M."/>
        </authorList>
    </citation>
    <scope>NUCLEOTIDE SEQUENCE [LARGE SCALE GENOMIC DNA]</scope>
    <source>
        <strain evidence="3 4">HL2708#5</strain>
    </source>
</reference>
<dbReference type="Proteomes" id="UP000258927">
    <property type="component" value="Chromosome"/>
</dbReference>
<dbReference type="InterPro" id="IPR036188">
    <property type="entry name" value="FAD/NAD-bd_sf"/>
</dbReference>
<feature type="domain" description="FAD dependent oxidoreductase" evidence="2">
    <location>
        <begin position="12"/>
        <end position="407"/>
    </location>
</feature>
<dbReference type="InterPro" id="IPR006076">
    <property type="entry name" value="FAD-dep_OxRdtase"/>
</dbReference>
<evidence type="ECO:0000313" key="4">
    <source>
        <dbReference type="Proteomes" id="UP000258927"/>
    </source>
</evidence>
<keyword evidence="4" id="KW-1185">Reference proteome</keyword>
<keyword evidence="1" id="KW-0560">Oxidoreductase</keyword>
<dbReference type="RefSeq" id="WP_117396635.1">
    <property type="nucleotide sequence ID" value="NZ_CP021330.1"/>
</dbReference>
<name>A0A2R4MJ08_9HYPH</name>
<dbReference type="PANTHER" id="PTHR13847">
    <property type="entry name" value="SARCOSINE DEHYDROGENASE-RELATED"/>
    <property type="match status" value="1"/>
</dbReference>
<evidence type="ECO:0000313" key="3">
    <source>
        <dbReference type="EMBL" id="AVX05896.1"/>
    </source>
</evidence>
<dbReference type="GO" id="GO:0005737">
    <property type="term" value="C:cytoplasm"/>
    <property type="evidence" value="ECO:0007669"/>
    <property type="project" value="TreeGrafter"/>
</dbReference>